<dbReference type="Pfam" id="PF00296">
    <property type="entry name" value="Bac_luciferase"/>
    <property type="match status" value="1"/>
</dbReference>
<dbReference type="InterPro" id="IPR016215">
    <property type="entry name" value="NTA_MOA"/>
</dbReference>
<keyword evidence="2" id="KW-0288">FMN</keyword>
<keyword evidence="1" id="KW-0285">Flavoprotein</keyword>
<comment type="caution">
    <text evidence="8">The sequence shown here is derived from an EMBL/GenBank/DDBJ whole genome shotgun (WGS) entry which is preliminary data.</text>
</comment>
<evidence type="ECO:0000313" key="9">
    <source>
        <dbReference type="Proteomes" id="UP001500755"/>
    </source>
</evidence>
<keyword evidence="9" id="KW-1185">Reference proteome</keyword>
<accession>A0ABP5EYJ2</accession>
<dbReference type="EMBL" id="BAAANO010000023">
    <property type="protein sequence ID" value="GAA2011725.1"/>
    <property type="molecule type" value="Genomic_DNA"/>
</dbReference>
<keyword evidence="4" id="KW-0503">Monooxygenase</keyword>
<dbReference type="PANTHER" id="PTHR30011">
    <property type="entry name" value="ALKANESULFONATE MONOOXYGENASE-RELATED"/>
    <property type="match status" value="1"/>
</dbReference>
<evidence type="ECO:0000259" key="7">
    <source>
        <dbReference type="Pfam" id="PF00296"/>
    </source>
</evidence>
<evidence type="ECO:0000256" key="1">
    <source>
        <dbReference type="ARBA" id="ARBA00022630"/>
    </source>
</evidence>
<evidence type="ECO:0000313" key="8">
    <source>
        <dbReference type="EMBL" id="GAA2011725.1"/>
    </source>
</evidence>
<comment type="similarity">
    <text evidence="5">Belongs to the NtaA/SnaA/DszA monooxygenase family.</text>
</comment>
<dbReference type="PANTHER" id="PTHR30011:SF16">
    <property type="entry name" value="C2H2 FINGER DOMAIN TRANSCRIPTION FACTOR (EUROFUNG)-RELATED"/>
    <property type="match status" value="1"/>
</dbReference>
<proteinExistence type="inferred from homology"/>
<dbReference type="Gene3D" id="3.20.20.30">
    <property type="entry name" value="Luciferase-like domain"/>
    <property type="match status" value="1"/>
</dbReference>
<dbReference type="InterPro" id="IPR036661">
    <property type="entry name" value="Luciferase-like_sf"/>
</dbReference>
<name>A0ABP5EYJ2_9MICO</name>
<dbReference type="InterPro" id="IPR011251">
    <property type="entry name" value="Luciferase-like_dom"/>
</dbReference>
<dbReference type="NCBIfam" id="TIGR03860">
    <property type="entry name" value="FMN_nitrolo"/>
    <property type="match status" value="1"/>
</dbReference>
<keyword evidence="3" id="KW-0560">Oxidoreductase</keyword>
<feature type="region of interest" description="Disordered" evidence="6">
    <location>
        <begin position="450"/>
        <end position="471"/>
    </location>
</feature>
<gene>
    <name evidence="8" type="ORF">GCM10009755_23900</name>
</gene>
<evidence type="ECO:0000256" key="6">
    <source>
        <dbReference type="SAM" id="MobiDB-lite"/>
    </source>
</evidence>
<dbReference type="Proteomes" id="UP001500755">
    <property type="component" value="Unassembled WGS sequence"/>
</dbReference>
<protein>
    <submittedName>
        <fullName evidence="8">LLM class flavin-dependent oxidoreductase</fullName>
    </submittedName>
</protein>
<sequence>MNTPNHILGGHWRRPEAQQHRFNELALWTDLAQQLEDARFDALFLADVVGLYGDHEGGFASHVRRGLQVPANDPLVLASALTAVTEHLGLAFTSSVIQAHPFQFARQLSTLDHLSRGRVAWNIVTSVLENAHRNFGAAELEKHDRRYDWAEEYLEACYKLWEGSWDEGAVLADKDSGLYGDPAKVHKVHHRGERYSIDGPHLSEPSSQRTPFLFQAGSSPRGQAFAGTHAEATFLFAPNPQVAARNSAAVREAAVAAGRAPGDVKVFAGLSFLVGSTEEEVARKKAEFAETLDLDYIIAHVGGGLGVDLGGHDLDATLDDIAGGTASTEGNQGHLATLRKVSRTGNPTLREIAESRAYGQQIAGTPEQIADRLEEWQDAGIDGINIINHVLPGSYTDFIEGVLPELRARGLAQREYAPGTLREKVFGRGARLGSTHPAAAWRGAFTAEAARTSEATGASAESAAEPEGARV</sequence>
<evidence type="ECO:0000256" key="5">
    <source>
        <dbReference type="ARBA" id="ARBA00033748"/>
    </source>
</evidence>
<dbReference type="InterPro" id="IPR051260">
    <property type="entry name" value="Diverse_substr_monoxygenases"/>
</dbReference>
<organism evidence="8 9">
    <name type="scientific">Brevibacterium samyangense</name>
    <dbReference type="NCBI Taxonomy" id="366888"/>
    <lineage>
        <taxon>Bacteria</taxon>
        <taxon>Bacillati</taxon>
        <taxon>Actinomycetota</taxon>
        <taxon>Actinomycetes</taxon>
        <taxon>Micrococcales</taxon>
        <taxon>Brevibacteriaceae</taxon>
        <taxon>Brevibacterium</taxon>
    </lineage>
</organism>
<evidence type="ECO:0000256" key="4">
    <source>
        <dbReference type="ARBA" id="ARBA00023033"/>
    </source>
</evidence>
<feature type="domain" description="Luciferase-like" evidence="7">
    <location>
        <begin position="16"/>
        <end position="382"/>
    </location>
</feature>
<evidence type="ECO:0000256" key="2">
    <source>
        <dbReference type="ARBA" id="ARBA00022643"/>
    </source>
</evidence>
<evidence type="ECO:0000256" key="3">
    <source>
        <dbReference type="ARBA" id="ARBA00023002"/>
    </source>
</evidence>
<reference evidence="9" key="1">
    <citation type="journal article" date="2019" name="Int. J. Syst. Evol. Microbiol.">
        <title>The Global Catalogue of Microorganisms (GCM) 10K type strain sequencing project: providing services to taxonomists for standard genome sequencing and annotation.</title>
        <authorList>
            <consortium name="The Broad Institute Genomics Platform"/>
            <consortium name="The Broad Institute Genome Sequencing Center for Infectious Disease"/>
            <person name="Wu L."/>
            <person name="Ma J."/>
        </authorList>
    </citation>
    <scope>NUCLEOTIDE SEQUENCE [LARGE SCALE GENOMIC DNA]</scope>
    <source>
        <strain evidence="9">JCM 14546</strain>
    </source>
</reference>
<dbReference type="SUPFAM" id="SSF51679">
    <property type="entry name" value="Bacterial luciferase-like"/>
    <property type="match status" value="1"/>
</dbReference>
<dbReference type="PIRSF" id="PIRSF000337">
    <property type="entry name" value="NTA_MOA"/>
    <property type="match status" value="1"/>
</dbReference>